<evidence type="ECO:0000313" key="6">
    <source>
        <dbReference type="Proteomes" id="UP000726136"/>
    </source>
</evidence>
<dbReference type="EMBL" id="SCLC01000463">
    <property type="protein sequence ID" value="MBF4436912.1"/>
    <property type="molecule type" value="Genomic_DNA"/>
</dbReference>
<gene>
    <name evidence="2" type="ORF">DYL72_15500</name>
    <name evidence="3" type="ORF">EAY46_15410</name>
    <name evidence="4" type="ORF">ERJ77_20955</name>
</gene>
<dbReference type="EMBL" id="CP034672">
    <property type="protein sequence ID" value="AZS26312.1"/>
    <property type="molecule type" value="Genomic_DNA"/>
</dbReference>
<feature type="chain" id="PRO_5044661415" evidence="1">
    <location>
        <begin position="20"/>
        <end position="80"/>
    </location>
</feature>
<evidence type="ECO:0000313" key="5">
    <source>
        <dbReference type="Proteomes" id="UP000256923"/>
    </source>
</evidence>
<accession>A0A7U6FS50</accession>
<sequence>MRKTLCLLAISLASFCVNAAMTEEECKPQAMTISTILAMVENGSIPENEDVLAKLNKAEKHIQNGEFCAARSIIINLSKQ</sequence>
<dbReference type="Proteomes" id="UP000786185">
    <property type="component" value="Unassembled WGS sequence"/>
</dbReference>
<evidence type="ECO:0000313" key="3">
    <source>
        <dbReference type="EMBL" id="MBF4374456.1"/>
    </source>
</evidence>
<dbReference type="AlphaFoldDB" id="A0A7U6FS50"/>
<reference evidence="3 6" key="2">
    <citation type="journal article" date="2021" name="PeerJ">
        <title>Analysis of 44 Vibrio anguillarum genomes reveals high genetic diversity.</title>
        <authorList>
            <person name="Hansen M.J."/>
            <person name="Dalsgaard I."/>
        </authorList>
    </citation>
    <scope>NUCLEOTIDE SEQUENCE [LARGE SCALE GENOMIC DNA]</scope>
    <source>
        <strain evidence="3 6">040915-1/1B</strain>
        <strain evidence="4">850617-1/1</strain>
    </source>
</reference>
<dbReference type="EMBL" id="RDPI01000019">
    <property type="protein sequence ID" value="MBF4374456.1"/>
    <property type="molecule type" value="Genomic_DNA"/>
</dbReference>
<keyword evidence="6" id="KW-1185">Reference proteome</keyword>
<keyword evidence="1" id="KW-0732">Signal</keyword>
<dbReference type="RefSeq" id="WP_116285146.1">
    <property type="nucleotide sequence ID" value="NZ_CP034672.1"/>
</dbReference>
<evidence type="ECO:0000313" key="4">
    <source>
        <dbReference type="EMBL" id="MBF4436912.1"/>
    </source>
</evidence>
<name>A0A7U6FS50_VIBAN</name>
<evidence type="ECO:0000256" key="1">
    <source>
        <dbReference type="SAM" id="SignalP"/>
    </source>
</evidence>
<dbReference type="Proteomes" id="UP000726136">
    <property type="component" value="Unassembled WGS sequence"/>
</dbReference>
<evidence type="ECO:0000313" key="2">
    <source>
        <dbReference type="EMBL" id="AZS26312.1"/>
    </source>
</evidence>
<feature type="signal peptide" evidence="1">
    <location>
        <begin position="1"/>
        <end position="19"/>
    </location>
</feature>
<proteinExistence type="predicted"/>
<reference evidence="2 5" key="1">
    <citation type="submission" date="2018-12" db="EMBL/GenBank/DDBJ databases">
        <title>Characterization and Draft Genome of Vibrio anguillarum J360 Marine Pathogen Isolated from an Outbreak in Lumpfish (Cyclopterus lumpus).</title>
        <authorList>
            <person name="Vasquez J.I."/>
            <person name="Cao T."/>
            <person name="Chakraborty S."/>
            <person name="Gnanagobal H."/>
            <person name="Wescot J."/>
            <person name="Boyce D."/>
            <person name="Santander J."/>
        </authorList>
    </citation>
    <scope>NUCLEOTIDE SEQUENCE [LARGE SCALE GENOMIC DNA]</scope>
    <source>
        <strain evidence="2 5">J360</strain>
    </source>
</reference>
<dbReference type="Proteomes" id="UP000256923">
    <property type="component" value="Chromosome 1"/>
</dbReference>
<protein>
    <submittedName>
        <fullName evidence="2">Uncharacterized protein</fullName>
    </submittedName>
</protein>
<organism evidence="2 5">
    <name type="scientific">Vibrio anguillarum</name>
    <name type="common">Listonella anguillarum</name>
    <dbReference type="NCBI Taxonomy" id="55601"/>
    <lineage>
        <taxon>Bacteria</taxon>
        <taxon>Pseudomonadati</taxon>
        <taxon>Pseudomonadota</taxon>
        <taxon>Gammaproteobacteria</taxon>
        <taxon>Vibrionales</taxon>
        <taxon>Vibrionaceae</taxon>
        <taxon>Vibrio</taxon>
    </lineage>
</organism>